<name>A0A1X7VDI7_AMPQE</name>
<reference evidence="2" key="1">
    <citation type="submission" date="2017-05" db="UniProtKB">
        <authorList>
            <consortium name="EnsemblMetazoa"/>
        </authorList>
    </citation>
    <scope>IDENTIFICATION</scope>
</reference>
<proteinExistence type="predicted"/>
<organism evidence="2">
    <name type="scientific">Amphimedon queenslandica</name>
    <name type="common">Sponge</name>
    <dbReference type="NCBI Taxonomy" id="400682"/>
    <lineage>
        <taxon>Eukaryota</taxon>
        <taxon>Metazoa</taxon>
        <taxon>Porifera</taxon>
        <taxon>Demospongiae</taxon>
        <taxon>Heteroscleromorpha</taxon>
        <taxon>Haplosclerida</taxon>
        <taxon>Niphatidae</taxon>
        <taxon>Amphimedon</taxon>
    </lineage>
</organism>
<sequence>MDNYLANAFFNFVTQYNIKKELLLESLRLCRLELSSLIIIPSLKFVILKPEQYYFIEFCKFTFSFGCHFCTHISQTIPQFSCEKEAIYGLCEHHRGPAPPPPPPVDGGPQPPSGPPPQDDAGPPRPPPPPPIPPPPVVAGSPPLVAGGPPPVAGCLPLLAGGPLTVAGCPPLLARGPPPVAAGPLPLPPAAPGLHPVGDDAALERHKQIVIWQPRQLNRQIVVL</sequence>
<dbReference type="InParanoid" id="A0A1X7VDI7"/>
<protein>
    <submittedName>
        <fullName evidence="2">Uncharacterized protein</fullName>
    </submittedName>
</protein>
<evidence type="ECO:0000256" key="1">
    <source>
        <dbReference type="SAM" id="MobiDB-lite"/>
    </source>
</evidence>
<feature type="compositionally biased region" description="Pro residues" evidence="1">
    <location>
        <begin position="97"/>
        <end position="137"/>
    </location>
</feature>
<evidence type="ECO:0000313" key="2">
    <source>
        <dbReference type="EnsemblMetazoa" id="Aqu2.1.38053_001"/>
    </source>
</evidence>
<dbReference type="AlphaFoldDB" id="A0A1X7VDI7"/>
<accession>A0A1X7VDI7</accession>
<feature type="region of interest" description="Disordered" evidence="1">
    <location>
        <begin position="93"/>
        <end position="143"/>
    </location>
</feature>
<dbReference type="EnsemblMetazoa" id="Aqu2.1.38053_001">
    <property type="protein sequence ID" value="Aqu2.1.38053_001"/>
    <property type="gene ID" value="Aqu2.1.38053"/>
</dbReference>